<name>A0A5J4WGF2_9EUKA</name>
<dbReference type="EMBL" id="SNRW01002075">
    <property type="protein sequence ID" value="KAA6394011.1"/>
    <property type="molecule type" value="Genomic_DNA"/>
</dbReference>
<protein>
    <submittedName>
        <fullName evidence="1">Uncharacterized protein</fullName>
    </submittedName>
</protein>
<organism evidence="1 2">
    <name type="scientific">Streblomastix strix</name>
    <dbReference type="NCBI Taxonomy" id="222440"/>
    <lineage>
        <taxon>Eukaryota</taxon>
        <taxon>Metamonada</taxon>
        <taxon>Preaxostyla</taxon>
        <taxon>Oxymonadida</taxon>
        <taxon>Streblomastigidae</taxon>
        <taxon>Streblomastix</taxon>
    </lineage>
</organism>
<reference evidence="1 2" key="1">
    <citation type="submission" date="2019-03" db="EMBL/GenBank/DDBJ databases">
        <title>Single cell metagenomics reveals metabolic interactions within the superorganism composed of flagellate Streblomastix strix and complex community of Bacteroidetes bacteria on its surface.</title>
        <authorList>
            <person name="Treitli S.C."/>
            <person name="Kolisko M."/>
            <person name="Husnik F."/>
            <person name="Keeling P."/>
            <person name="Hampl V."/>
        </authorList>
    </citation>
    <scope>NUCLEOTIDE SEQUENCE [LARGE SCALE GENOMIC DNA]</scope>
    <source>
        <strain evidence="1">ST1C</strain>
    </source>
</reference>
<dbReference type="AlphaFoldDB" id="A0A5J4WGF2"/>
<evidence type="ECO:0000313" key="2">
    <source>
        <dbReference type="Proteomes" id="UP000324800"/>
    </source>
</evidence>
<dbReference type="Proteomes" id="UP000324800">
    <property type="component" value="Unassembled WGS sequence"/>
</dbReference>
<proteinExistence type="predicted"/>
<accession>A0A5J4WGF2</accession>
<comment type="caution">
    <text evidence="1">The sequence shown here is derived from an EMBL/GenBank/DDBJ whole genome shotgun (WGS) entry which is preliminary data.</text>
</comment>
<dbReference type="OrthoDB" id="10500762at2759"/>
<sequence>MHLQQLGTIEATLKSNSVDAFRNDGEHHYSIKEIKHQSQMPALFDKEILISLSDSDHDVTQIQNSFLSIVLTANVQFDNKFEGFEESYKDGTVLFIGLKSASQVIRQYTIYHRGRTIDGTLQNDSTTEQFIYNTVKPRSEKNNRKHIHSLYENIHKYDTSACGTYLTIREIEEAIKGQVSVPYTMPIRFRLSIPLDDILIFSGFTDYPNSLFGDLKIKFKINPNAFVFAQVNPIISMAKYYTMNKTAFMARGPDKQKNFDLLFRNWSLGYQYTKQFTQMGCTADLITKISIEQITDSGLKNLMCSISPVTLSIKNYVVTEVTANMSGYKATDDYLQRIRDFFANRPFVVPSQRVEAWSFPTSATTTGIRTSQNIPLSHVTDSCLLFPKDARATTCFENPCYHNMQVTTCGRNFPDMPMNTLDQQFFQMQLNASNLDLLFEATDEFEDALTTPRNTASRRLNPHTDLTSFMITLQCERNSNGALTFDGQDTNNQNVSVELRGGPIYQGETDCYYNVGIMGKRPPPPILCTIHDTFWLFGPANGGSCVYDVNNTFDEVISQIEG</sequence>
<evidence type="ECO:0000313" key="1">
    <source>
        <dbReference type="EMBL" id="KAA6394011.1"/>
    </source>
</evidence>
<gene>
    <name evidence="1" type="ORF">EZS28_010462</name>
</gene>